<evidence type="ECO:0000256" key="1">
    <source>
        <dbReference type="ARBA" id="ARBA00009437"/>
    </source>
</evidence>
<evidence type="ECO:0000313" key="6">
    <source>
        <dbReference type="Proteomes" id="UP000283786"/>
    </source>
</evidence>
<dbReference type="InterPro" id="IPR058163">
    <property type="entry name" value="LysR-type_TF_proteobact-type"/>
</dbReference>
<dbReference type="CDD" id="cd05466">
    <property type="entry name" value="PBP2_LTTR_substrate"/>
    <property type="match status" value="1"/>
</dbReference>
<evidence type="ECO:0000256" key="2">
    <source>
        <dbReference type="ARBA" id="ARBA00023015"/>
    </source>
</evidence>
<reference evidence="5 6" key="1">
    <citation type="submission" date="2020-08" db="EMBL/GenBank/DDBJ databases">
        <title>Genome sequence of Rhodobacteraceae bacterium Lw-13e.</title>
        <authorList>
            <person name="Poehlein A."/>
            <person name="Wolter L."/>
            <person name="Daniel R."/>
            <person name="Brinkhoff T."/>
        </authorList>
    </citation>
    <scope>NUCLEOTIDE SEQUENCE [LARGE SCALE GENOMIC DNA]</scope>
    <source>
        <strain evidence="5 6">Lw-13e</strain>
    </source>
</reference>
<gene>
    <name evidence="5" type="ORF">PSAL_008440</name>
</gene>
<dbReference type="SUPFAM" id="SSF53850">
    <property type="entry name" value="Periplasmic binding protein-like II"/>
    <property type="match status" value="1"/>
</dbReference>
<dbReference type="Gene3D" id="1.10.10.10">
    <property type="entry name" value="Winged helix-like DNA-binding domain superfamily/Winged helix DNA-binding domain"/>
    <property type="match status" value="1"/>
</dbReference>
<dbReference type="Gene3D" id="3.40.190.10">
    <property type="entry name" value="Periplasmic binding protein-like II"/>
    <property type="match status" value="1"/>
</dbReference>
<keyword evidence="4" id="KW-0804">Transcription</keyword>
<accession>A0A418SEJ2</accession>
<comment type="similarity">
    <text evidence="1">Belongs to the LysR transcriptional regulatory family.</text>
</comment>
<dbReference type="Pfam" id="PF03466">
    <property type="entry name" value="LysR_substrate"/>
    <property type="match status" value="1"/>
</dbReference>
<dbReference type="GO" id="GO:0003700">
    <property type="term" value="F:DNA-binding transcription factor activity"/>
    <property type="evidence" value="ECO:0007669"/>
    <property type="project" value="InterPro"/>
</dbReference>
<dbReference type="PROSITE" id="PS50931">
    <property type="entry name" value="HTH_LYSR"/>
    <property type="match status" value="1"/>
</dbReference>
<dbReference type="GO" id="GO:0006351">
    <property type="term" value="P:DNA-templated transcription"/>
    <property type="evidence" value="ECO:0007669"/>
    <property type="project" value="TreeGrafter"/>
</dbReference>
<dbReference type="InterPro" id="IPR000847">
    <property type="entry name" value="LysR_HTH_N"/>
</dbReference>
<evidence type="ECO:0000256" key="4">
    <source>
        <dbReference type="ARBA" id="ARBA00023163"/>
    </source>
</evidence>
<dbReference type="InterPro" id="IPR036388">
    <property type="entry name" value="WH-like_DNA-bd_sf"/>
</dbReference>
<dbReference type="Proteomes" id="UP000283786">
    <property type="component" value="Chromosome"/>
</dbReference>
<keyword evidence="6" id="KW-1185">Reference proteome</keyword>
<dbReference type="KEGG" id="palw:PSAL_008440"/>
<dbReference type="SUPFAM" id="SSF46785">
    <property type="entry name" value="Winged helix' DNA-binding domain"/>
    <property type="match status" value="1"/>
</dbReference>
<dbReference type="GO" id="GO:0043565">
    <property type="term" value="F:sequence-specific DNA binding"/>
    <property type="evidence" value="ECO:0007669"/>
    <property type="project" value="TreeGrafter"/>
</dbReference>
<keyword evidence="3" id="KW-0238">DNA-binding</keyword>
<evidence type="ECO:0000313" key="5">
    <source>
        <dbReference type="EMBL" id="QPM89622.1"/>
    </source>
</evidence>
<dbReference type="InterPro" id="IPR036390">
    <property type="entry name" value="WH_DNA-bd_sf"/>
</dbReference>
<organism evidence="5 6">
    <name type="scientific">Pseudooceanicola algae</name>
    <dbReference type="NCBI Taxonomy" id="1537215"/>
    <lineage>
        <taxon>Bacteria</taxon>
        <taxon>Pseudomonadati</taxon>
        <taxon>Pseudomonadota</taxon>
        <taxon>Alphaproteobacteria</taxon>
        <taxon>Rhodobacterales</taxon>
        <taxon>Paracoccaceae</taxon>
        <taxon>Pseudooceanicola</taxon>
    </lineage>
</organism>
<name>A0A418SEJ2_9RHOB</name>
<dbReference type="PANTHER" id="PTHR30537:SF3">
    <property type="entry name" value="TRANSCRIPTIONAL REGULATORY PROTEIN"/>
    <property type="match status" value="1"/>
</dbReference>
<evidence type="ECO:0000256" key="3">
    <source>
        <dbReference type="ARBA" id="ARBA00023125"/>
    </source>
</evidence>
<dbReference type="InterPro" id="IPR005119">
    <property type="entry name" value="LysR_subst-bd"/>
</dbReference>
<sequence>MKNWDDLRYLVAVHKTGSMSAAARLLETNPATVSRRLARLSETLGFDLFLKTPQGWTANSAIDDLIDSITGFENEIESYLNARETRVDSLIGKINIGCPPSIAAYVLFPGLKDFLACNPGLEITFTGQFYQEALGDNDLFVSTLRPQQGRLIVRFVGKYATNVYAYPDSPRDGHWVGLHARHDRFPPAQHARAVLGGRDPIIRVETMYEVVNTVQATRLPGLVPSIAATSDPELQPYDPDSPPFLTPLYLCFHETRRKDPLLQLVADWIADRFTTFTEANSDRG</sequence>
<dbReference type="OrthoDB" id="7768317at2"/>
<dbReference type="PANTHER" id="PTHR30537">
    <property type="entry name" value="HTH-TYPE TRANSCRIPTIONAL REGULATOR"/>
    <property type="match status" value="1"/>
</dbReference>
<dbReference type="EMBL" id="CP060436">
    <property type="protein sequence ID" value="QPM89622.1"/>
    <property type="molecule type" value="Genomic_DNA"/>
</dbReference>
<dbReference type="Pfam" id="PF00126">
    <property type="entry name" value="HTH_1"/>
    <property type="match status" value="1"/>
</dbReference>
<protein>
    <submittedName>
        <fullName evidence="5">Uncharacterized protein</fullName>
    </submittedName>
</protein>
<dbReference type="AlphaFoldDB" id="A0A418SEJ2"/>
<keyword evidence="2" id="KW-0805">Transcription regulation</keyword>
<dbReference type="RefSeq" id="WP_119840028.1">
    <property type="nucleotide sequence ID" value="NZ_CP060436.1"/>
</dbReference>
<proteinExistence type="inferred from homology"/>